<dbReference type="Proteomes" id="UP000004478">
    <property type="component" value="Unassembled WGS sequence"/>
</dbReference>
<dbReference type="RefSeq" id="WP_009184493.1">
    <property type="nucleotide sequence ID" value="NZ_AMGM01000016.1"/>
</dbReference>
<sequence length="535" mass="61643">MKPLKLILLFFVSFSAFGQSLEKEEVFAHISKNISLVNEQIWFYLSVSNNDQASPSKIAYAEIIDRESLPVMQLIIPLHQGRAEGVLEIPPHLESDHYLLRFYTRISPLNEKSDKGVFNQMITIINPKKGPISPRQKQSQKTYKFQRAGVFHISESSVRKNSENILTQTTLQDPYCISIAIENPFLPEDFQGFIGQEIYQPLDEKNTVIPELYGHIVHGKNLDQMADPTETFFLSAHGRQSVLHSANPDQEGNMFFELGPLKAYDFLIAQSLNYEKQLNFAPQSPFWNLRLKDDLIFPSLELNEKDREFLEVLILAAQLNPHFIPEKAPEPQPIVTGLVADKTYFLDDYSRFENMETTLREYVPEVLVRRQNRKTVFKLLNSPLNGLFQENPLILIDAMPVFDTDALAKFDPKDIEKLEVLTREFSFNEDKFAGVMSLTSFQNDFGKFELPTNSLYLNYWPILKPKKLETPHFNPNIGVANYPDFRSCLIWHTTQSAEQLKFYTSEITGKYEITVSFFNENGIPQSFKTNIEVID</sequence>
<evidence type="ECO:0000313" key="2">
    <source>
        <dbReference type="EMBL" id="EKB49905.1"/>
    </source>
</evidence>
<dbReference type="PATRIC" id="fig|1225176.3.peg.1552"/>
<keyword evidence="3" id="KW-1185">Reference proteome</keyword>
<gene>
    <name evidence="2" type="ORF">B879_01458</name>
</gene>
<feature type="signal peptide" evidence="1">
    <location>
        <begin position="1"/>
        <end position="18"/>
    </location>
</feature>
<accession>K1L0I1</accession>
<evidence type="ECO:0008006" key="4">
    <source>
        <dbReference type="Google" id="ProtNLM"/>
    </source>
</evidence>
<dbReference type="AlphaFoldDB" id="K1L0I1"/>
<organism evidence="2 3">
    <name type="scientific">Cecembia lonarensis (strain CCUG 58316 / KCTC 22772 / LW9)</name>
    <dbReference type="NCBI Taxonomy" id="1225176"/>
    <lineage>
        <taxon>Bacteria</taxon>
        <taxon>Pseudomonadati</taxon>
        <taxon>Bacteroidota</taxon>
        <taxon>Cytophagia</taxon>
        <taxon>Cytophagales</taxon>
        <taxon>Cyclobacteriaceae</taxon>
        <taxon>Cecembia</taxon>
    </lineage>
</organism>
<proteinExistence type="predicted"/>
<dbReference type="EMBL" id="AMGM01000016">
    <property type="protein sequence ID" value="EKB49905.1"/>
    <property type="molecule type" value="Genomic_DNA"/>
</dbReference>
<name>K1L0I1_CECL9</name>
<reference evidence="2 3" key="1">
    <citation type="journal article" date="2012" name="J. Bacteriol.">
        <title>Draft Genome Sequence of Cecembia lonarensis Strain LW9T, Isolated from Lonar Lake, a Haloalkaline Lake in India.</title>
        <authorList>
            <person name="Shivaji S."/>
            <person name="Ara S."/>
            <person name="Singh A."/>
            <person name="Pinnaka A.K."/>
        </authorList>
    </citation>
    <scope>NUCLEOTIDE SEQUENCE [LARGE SCALE GENOMIC DNA]</scope>
    <source>
        <strain evidence="2 3">LW9</strain>
    </source>
</reference>
<protein>
    <recommendedName>
        <fullName evidence="4">GWxTD domain-containing protein</fullName>
    </recommendedName>
</protein>
<keyword evidence="1" id="KW-0732">Signal</keyword>
<evidence type="ECO:0000256" key="1">
    <source>
        <dbReference type="SAM" id="SignalP"/>
    </source>
</evidence>
<comment type="caution">
    <text evidence="2">The sequence shown here is derived from an EMBL/GenBank/DDBJ whole genome shotgun (WGS) entry which is preliminary data.</text>
</comment>
<evidence type="ECO:0000313" key="3">
    <source>
        <dbReference type="Proteomes" id="UP000004478"/>
    </source>
</evidence>
<dbReference type="OrthoDB" id="679547at2"/>
<feature type="chain" id="PRO_5003847097" description="GWxTD domain-containing protein" evidence="1">
    <location>
        <begin position="19"/>
        <end position="535"/>
    </location>
</feature>